<name>X0X5P1_9ZZZZ</name>
<protein>
    <submittedName>
        <fullName evidence="1">Uncharacterized protein</fullName>
    </submittedName>
</protein>
<dbReference type="AlphaFoldDB" id="X0X5P1"/>
<evidence type="ECO:0000313" key="1">
    <source>
        <dbReference type="EMBL" id="GAG30722.1"/>
    </source>
</evidence>
<proteinExistence type="predicted"/>
<reference evidence="1" key="1">
    <citation type="journal article" date="2014" name="Front. Microbiol.">
        <title>High frequency of phylogenetically diverse reductive dehalogenase-homologous genes in deep subseafloor sedimentary metagenomes.</title>
        <authorList>
            <person name="Kawai M."/>
            <person name="Futagami T."/>
            <person name="Toyoda A."/>
            <person name="Takaki Y."/>
            <person name="Nishi S."/>
            <person name="Hori S."/>
            <person name="Arai W."/>
            <person name="Tsubouchi T."/>
            <person name="Morono Y."/>
            <person name="Uchiyama I."/>
            <person name="Ito T."/>
            <person name="Fujiyama A."/>
            <person name="Inagaki F."/>
            <person name="Takami H."/>
        </authorList>
    </citation>
    <scope>NUCLEOTIDE SEQUENCE</scope>
    <source>
        <strain evidence="1">Expedition CK06-06</strain>
    </source>
</reference>
<organism evidence="1">
    <name type="scientific">marine sediment metagenome</name>
    <dbReference type="NCBI Taxonomy" id="412755"/>
    <lineage>
        <taxon>unclassified sequences</taxon>
        <taxon>metagenomes</taxon>
        <taxon>ecological metagenomes</taxon>
    </lineage>
</organism>
<sequence>MSILDEFRSYLASIPAIADPTEGRISQEYAFELDPLPLVLYGRRGRESLLIGLDDSSGGPYRHSFSVEC</sequence>
<comment type="caution">
    <text evidence="1">The sequence shown here is derived from an EMBL/GenBank/DDBJ whole genome shotgun (WGS) entry which is preliminary data.</text>
</comment>
<accession>X0X5P1</accession>
<feature type="non-terminal residue" evidence="1">
    <location>
        <position position="69"/>
    </location>
</feature>
<gene>
    <name evidence="1" type="ORF">S01H1_73664</name>
</gene>
<dbReference type="EMBL" id="BARS01049233">
    <property type="protein sequence ID" value="GAG30722.1"/>
    <property type="molecule type" value="Genomic_DNA"/>
</dbReference>